<evidence type="ECO:0000313" key="1">
    <source>
        <dbReference type="EMBL" id="MFC4805563.1"/>
    </source>
</evidence>
<name>A0ABV9QNP3_9FIRM</name>
<dbReference type="Proteomes" id="UP001595916">
    <property type="component" value="Unassembled WGS sequence"/>
</dbReference>
<comment type="caution">
    <text evidence="1">The sequence shown here is derived from an EMBL/GenBank/DDBJ whole genome shotgun (WGS) entry which is preliminary data.</text>
</comment>
<sequence>MFKGYDFYIDKFLLPITPGKIETKIGSKNKTITLINGEEMSLLKKPKLTEFEFEFRLPSEPFPGVKAFVRPQEVLNHLERLKKENKIFQFIIIRTPYAENLNNSMNKSVTLESYVINEDFKNGTDLIIEIKLKQYLPLKTEVVMAKLGENGIVAVKENQKKLQVSRMSTQEMERRMR</sequence>
<keyword evidence="2" id="KW-1185">Reference proteome</keyword>
<evidence type="ECO:0000313" key="2">
    <source>
        <dbReference type="Proteomes" id="UP001595916"/>
    </source>
</evidence>
<organism evidence="1 2">
    <name type="scientific">Filifactor villosus</name>
    <dbReference type="NCBI Taxonomy" id="29374"/>
    <lineage>
        <taxon>Bacteria</taxon>
        <taxon>Bacillati</taxon>
        <taxon>Bacillota</taxon>
        <taxon>Clostridia</taxon>
        <taxon>Peptostreptococcales</taxon>
        <taxon>Filifactoraceae</taxon>
        <taxon>Filifactor</taxon>
    </lineage>
</organism>
<proteinExistence type="predicted"/>
<protein>
    <submittedName>
        <fullName evidence="1">Uncharacterized protein</fullName>
    </submittedName>
</protein>
<dbReference type="EMBL" id="JBHSHL010000052">
    <property type="protein sequence ID" value="MFC4805563.1"/>
    <property type="molecule type" value="Genomic_DNA"/>
</dbReference>
<gene>
    <name evidence="1" type="ORF">ACFO4R_10825</name>
</gene>
<reference evidence="2" key="1">
    <citation type="journal article" date="2019" name="Int. J. Syst. Evol. Microbiol.">
        <title>The Global Catalogue of Microorganisms (GCM) 10K type strain sequencing project: providing services to taxonomists for standard genome sequencing and annotation.</title>
        <authorList>
            <consortium name="The Broad Institute Genomics Platform"/>
            <consortium name="The Broad Institute Genome Sequencing Center for Infectious Disease"/>
            <person name="Wu L."/>
            <person name="Ma J."/>
        </authorList>
    </citation>
    <scope>NUCLEOTIDE SEQUENCE [LARGE SCALE GENOMIC DNA]</scope>
    <source>
        <strain evidence="2">CCUG 46385</strain>
    </source>
</reference>
<dbReference type="RefSeq" id="WP_379789142.1">
    <property type="nucleotide sequence ID" value="NZ_JBHSHL010000052.1"/>
</dbReference>
<accession>A0ABV9QNP3</accession>